<feature type="region of interest" description="Disordered" evidence="1">
    <location>
        <begin position="1"/>
        <end position="98"/>
    </location>
</feature>
<sequence>MEDSEQSVDDLSDSSPLKKKNNRGQFSNSKDTCGIDTVLGGTEPDPEIRAIDGDNMDDSKDFEVDEDIVDDGDEERDIDDIEEAEGDDSGSLQNKSQSGVDAFDSFEFVHKDASSSSSDNLK</sequence>
<dbReference type="AlphaFoldDB" id="A0A8S3ZPL9"/>
<comment type="caution">
    <text evidence="2">The sequence shown here is derived from an EMBL/GenBank/DDBJ whole genome shotgun (WGS) entry which is preliminary data.</text>
</comment>
<feature type="compositionally biased region" description="Basic and acidic residues" evidence="1">
    <location>
        <begin position="46"/>
        <end position="62"/>
    </location>
</feature>
<evidence type="ECO:0000313" key="3">
    <source>
        <dbReference type="Proteomes" id="UP000678393"/>
    </source>
</evidence>
<gene>
    <name evidence="2" type="ORF">CUNI_LOCUS17025</name>
</gene>
<organism evidence="2 3">
    <name type="scientific">Candidula unifasciata</name>
    <dbReference type="NCBI Taxonomy" id="100452"/>
    <lineage>
        <taxon>Eukaryota</taxon>
        <taxon>Metazoa</taxon>
        <taxon>Spiralia</taxon>
        <taxon>Lophotrochozoa</taxon>
        <taxon>Mollusca</taxon>
        <taxon>Gastropoda</taxon>
        <taxon>Heterobranchia</taxon>
        <taxon>Euthyneura</taxon>
        <taxon>Panpulmonata</taxon>
        <taxon>Eupulmonata</taxon>
        <taxon>Stylommatophora</taxon>
        <taxon>Helicina</taxon>
        <taxon>Helicoidea</taxon>
        <taxon>Geomitridae</taxon>
        <taxon>Candidula</taxon>
    </lineage>
</organism>
<dbReference type="EMBL" id="CAJHNH020004678">
    <property type="protein sequence ID" value="CAG5131467.1"/>
    <property type="molecule type" value="Genomic_DNA"/>
</dbReference>
<name>A0A8S3ZPL9_9EUPU</name>
<feature type="compositionally biased region" description="Acidic residues" evidence="1">
    <location>
        <begin position="63"/>
        <end position="88"/>
    </location>
</feature>
<dbReference type="Proteomes" id="UP000678393">
    <property type="component" value="Unassembled WGS sequence"/>
</dbReference>
<feature type="non-terminal residue" evidence="2">
    <location>
        <position position="122"/>
    </location>
</feature>
<reference evidence="2" key="1">
    <citation type="submission" date="2021-04" db="EMBL/GenBank/DDBJ databases">
        <authorList>
            <consortium name="Molecular Ecology Group"/>
        </authorList>
    </citation>
    <scope>NUCLEOTIDE SEQUENCE</scope>
</reference>
<proteinExistence type="predicted"/>
<evidence type="ECO:0000256" key="1">
    <source>
        <dbReference type="SAM" id="MobiDB-lite"/>
    </source>
</evidence>
<protein>
    <submittedName>
        <fullName evidence="2">Uncharacterized protein</fullName>
    </submittedName>
</protein>
<evidence type="ECO:0000313" key="2">
    <source>
        <dbReference type="EMBL" id="CAG5131467.1"/>
    </source>
</evidence>
<keyword evidence="3" id="KW-1185">Reference proteome</keyword>
<accession>A0A8S3ZPL9</accession>
<feature type="compositionally biased region" description="Acidic residues" evidence="1">
    <location>
        <begin position="1"/>
        <end position="12"/>
    </location>
</feature>